<gene>
    <name evidence="8" type="ORF">ACFPQ5_11300</name>
</gene>
<evidence type="ECO:0000256" key="6">
    <source>
        <dbReference type="ARBA" id="ARBA00023136"/>
    </source>
</evidence>
<keyword evidence="6 7" id="KW-0472">Membrane</keyword>
<evidence type="ECO:0000256" key="2">
    <source>
        <dbReference type="ARBA" id="ARBA00006679"/>
    </source>
</evidence>
<evidence type="ECO:0000256" key="5">
    <source>
        <dbReference type="ARBA" id="ARBA00022989"/>
    </source>
</evidence>
<name>A0ABW0MMN2_9BURK</name>
<feature type="transmembrane region" description="Helical" evidence="7">
    <location>
        <begin position="41"/>
        <end position="63"/>
    </location>
</feature>
<evidence type="ECO:0000256" key="1">
    <source>
        <dbReference type="ARBA" id="ARBA00004651"/>
    </source>
</evidence>
<comment type="caution">
    <text evidence="8">The sequence shown here is derived from an EMBL/GenBank/DDBJ whole genome shotgun (WGS) entry which is preliminary data.</text>
</comment>
<keyword evidence="4 7" id="KW-0812">Transmembrane</keyword>
<dbReference type="PANTHER" id="PTHR33452:SF1">
    <property type="entry name" value="INNER MEMBRANE PROTEIN YPHA-RELATED"/>
    <property type="match status" value="1"/>
</dbReference>
<reference evidence="9" key="1">
    <citation type="journal article" date="2019" name="Int. J. Syst. Evol. Microbiol.">
        <title>The Global Catalogue of Microorganisms (GCM) 10K type strain sequencing project: providing services to taxonomists for standard genome sequencing and annotation.</title>
        <authorList>
            <consortium name="The Broad Institute Genomics Platform"/>
            <consortium name="The Broad Institute Genome Sequencing Center for Infectious Disease"/>
            <person name="Wu L."/>
            <person name="Ma J."/>
        </authorList>
    </citation>
    <scope>NUCLEOTIDE SEQUENCE [LARGE SCALE GENOMIC DNA]</scope>
    <source>
        <strain evidence="9">CCUG 43111</strain>
    </source>
</reference>
<accession>A0ABW0MMN2</accession>
<dbReference type="PANTHER" id="PTHR33452">
    <property type="entry name" value="OXIDOREDUCTASE CATD-RELATED"/>
    <property type="match status" value="1"/>
</dbReference>
<dbReference type="Proteomes" id="UP001596101">
    <property type="component" value="Unassembled WGS sequence"/>
</dbReference>
<dbReference type="InterPro" id="IPR032808">
    <property type="entry name" value="DoxX"/>
</dbReference>
<keyword evidence="3" id="KW-1003">Cell membrane</keyword>
<feature type="transmembrane region" description="Helical" evidence="7">
    <location>
        <begin position="70"/>
        <end position="92"/>
    </location>
</feature>
<dbReference type="EMBL" id="JBHSMR010000013">
    <property type="protein sequence ID" value="MFC5478781.1"/>
    <property type="molecule type" value="Genomic_DNA"/>
</dbReference>
<evidence type="ECO:0000313" key="8">
    <source>
        <dbReference type="EMBL" id="MFC5478781.1"/>
    </source>
</evidence>
<evidence type="ECO:0000256" key="4">
    <source>
        <dbReference type="ARBA" id="ARBA00022692"/>
    </source>
</evidence>
<keyword evidence="9" id="KW-1185">Reference proteome</keyword>
<dbReference type="InterPro" id="IPR051907">
    <property type="entry name" value="DoxX-like_oxidoreductase"/>
</dbReference>
<dbReference type="RefSeq" id="WP_379755101.1">
    <property type="nucleotide sequence ID" value="NZ_JBHSMR010000013.1"/>
</dbReference>
<keyword evidence="5 7" id="KW-1133">Transmembrane helix</keyword>
<dbReference type="Pfam" id="PF07681">
    <property type="entry name" value="DoxX"/>
    <property type="match status" value="1"/>
</dbReference>
<organism evidence="8 9">
    <name type="scientific">Massilia suwonensis</name>
    <dbReference type="NCBI Taxonomy" id="648895"/>
    <lineage>
        <taxon>Bacteria</taxon>
        <taxon>Pseudomonadati</taxon>
        <taxon>Pseudomonadota</taxon>
        <taxon>Betaproteobacteria</taxon>
        <taxon>Burkholderiales</taxon>
        <taxon>Oxalobacteraceae</taxon>
        <taxon>Telluria group</taxon>
        <taxon>Massilia</taxon>
    </lineage>
</organism>
<sequence>MENSKLYPIGRALAGVLFVVSGIGKVLGFAGVAAWMNGAGIPAAGLLLVLTILLEVGGGLALVTGFQARLAAAALALFLVPVTLIFHGFWSADAAEFQNQLNHFLKNLAILGGMLAIFAAEGARQAASRQGARGLRAQAA</sequence>
<evidence type="ECO:0000256" key="7">
    <source>
        <dbReference type="SAM" id="Phobius"/>
    </source>
</evidence>
<feature type="transmembrane region" description="Helical" evidence="7">
    <location>
        <begin position="104"/>
        <end position="123"/>
    </location>
</feature>
<evidence type="ECO:0000256" key="3">
    <source>
        <dbReference type="ARBA" id="ARBA00022475"/>
    </source>
</evidence>
<comment type="subcellular location">
    <subcellularLocation>
        <location evidence="1">Cell membrane</location>
        <topology evidence="1">Multi-pass membrane protein</topology>
    </subcellularLocation>
</comment>
<protein>
    <submittedName>
        <fullName evidence="8">DoxX family protein</fullName>
    </submittedName>
</protein>
<comment type="similarity">
    <text evidence="2">Belongs to the DoxX family.</text>
</comment>
<feature type="transmembrane region" description="Helical" evidence="7">
    <location>
        <begin position="12"/>
        <end position="35"/>
    </location>
</feature>
<evidence type="ECO:0000313" key="9">
    <source>
        <dbReference type="Proteomes" id="UP001596101"/>
    </source>
</evidence>
<proteinExistence type="inferred from homology"/>